<evidence type="ECO:0000313" key="1">
    <source>
        <dbReference type="EMBL" id="MBU9833296.1"/>
    </source>
</evidence>
<organism evidence="1 2">
    <name type="scientific">Rahnella perminowiae</name>
    <dbReference type="NCBI Taxonomy" id="2816244"/>
    <lineage>
        <taxon>Bacteria</taxon>
        <taxon>Pseudomonadati</taxon>
        <taxon>Pseudomonadota</taxon>
        <taxon>Gammaproteobacteria</taxon>
        <taxon>Enterobacterales</taxon>
        <taxon>Yersiniaceae</taxon>
        <taxon>Rahnella</taxon>
    </lineage>
</organism>
<accession>A0ABS6KUP9</accession>
<comment type="caution">
    <text evidence="1">The sequence shown here is derived from an EMBL/GenBank/DDBJ whole genome shotgun (WGS) entry which is preliminary data.</text>
</comment>
<evidence type="ECO:0000313" key="2">
    <source>
        <dbReference type="Proteomes" id="UP000699865"/>
    </source>
</evidence>
<dbReference type="EMBL" id="JAFMOU010000043">
    <property type="protein sequence ID" value="MBU9833296.1"/>
    <property type="molecule type" value="Genomic_DNA"/>
</dbReference>
<proteinExistence type="predicted"/>
<reference evidence="1 2" key="1">
    <citation type="submission" date="2021-03" db="EMBL/GenBank/DDBJ databases">
        <title>Five novel Rahnella species.</title>
        <authorList>
            <person name="Brady C."/>
            <person name="Asselin J."/>
            <person name="Beer S."/>
            <person name="Bruberg M.B."/>
            <person name="Crampton B."/>
            <person name="Venter S."/>
            <person name="Arnold D."/>
            <person name="Denman S."/>
        </authorList>
    </citation>
    <scope>NUCLEOTIDE SEQUENCE [LARGE SCALE GENOMIC DNA]</scope>
    <source>
        <strain evidence="1 2">L72c</strain>
    </source>
</reference>
<gene>
    <name evidence="1" type="ORF">J1786_00300</name>
</gene>
<keyword evidence="2" id="KW-1185">Reference proteome</keyword>
<name>A0ABS6KUP9_9GAMM</name>
<protein>
    <submittedName>
        <fullName evidence="1">Uncharacterized protein</fullName>
    </submittedName>
</protein>
<dbReference type="Proteomes" id="UP000699865">
    <property type="component" value="Unassembled WGS sequence"/>
</dbReference>
<sequence length="248" mass="28398">MIDKTKILKFNDNSEKPFIIDSSNINRFLKKDDQSYLVIPIDKKLEELTKRNISEEGFDIKKLKEAEKILLSSIAKVGMRALVESITENITHGSNHKGKHSLYDEFYDGLEDLKDKNDLKLENMKEFILTDSEWLDSSQLSKKASLKNKNASAGPNNWKSRRKIFAIHHENKNLYPTYCLDAGFHPLKIVKDILEVFGESYSGWYLAYWFGLPNSFLSGDKPKDVLNYTNHGRLIKAASAAKEALKHG</sequence>
<dbReference type="RefSeq" id="WP_217137339.1">
    <property type="nucleotide sequence ID" value="NZ_JAFMOU010000043.1"/>
</dbReference>